<dbReference type="AlphaFoldDB" id="A0A2H0WSK7"/>
<gene>
    <name evidence="1" type="ORF">COT64_00135</name>
</gene>
<evidence type="ECO:0000313" key="1">
    <source>
        <dbReference type="EMBL" id="PIS14918.1"/>
    </source>
</evidence>
<comment type="caution">
    <text evidence="1">The sequence shown here is derived from an EMBL/GenBank/DDBJ whole genome shotgun (WGS) entry which is preliminary data.</text>
</comment>
<reference evidence="2" key="1">
    <citation type="submission" date="2017-09" db="EMBL/GenBank/DDBJ databases">
        <title>Depth-based differentiation of microbial function through sediment-hosted aquifers and enrichment of novel symbionts in the deep terrestrial subsurface.</title>
        <authorList>
            <person name="Probst A.J."/>
            <person name="Ladd B."/>
            <person name="Jarett J.K."/>
            <person name="Geller-Mcgrath D.E."/>
            <person name="Sieber C.M.K."/>
            <person name="Emerson J.B."/>
            <person name="Anantharaman K."/>
            <person name="Thomas B.C."/>
            <person name="Malmstrom R."/>
            <person name="Stieglmeier M."/>
            <person name="Klingl A."/>
            <person name="Woyke T."/>
            <person name="Ryan C.M."/>
            <person name="Banfield J.F."/>
        </authorList>
    </citation>
    <scope>NUCLEOTIDE SEQUENCE [LARGE SCALE GENOMIC DNA]</scope>
</reference>
<dbReference type="EMBL" id="PEZI01000004">
    <property type="protein sequence ID" value="PIS14918.1"/>
    <property type="molecule type" value="Genomic_DNA"/>
</dbReference>
<protein>
    <submittedName>
        <fullName evidence="1">Uncharacterized protein</fullName>
    </submittedName>
</protein>
<evidence type="ECO:0000313" key="2">
    <source>
        <dbReference type="Proteomes" id="UP000230775"/>
    </source>
</evidence>
<proteinExistence type="predicted"/>
<dbReference type="Proteomes" id="UP000230775">
    <property type="component" value="Unassembled WGS sequence"/>
</dbReference>
<sequence length="107" mass="12410">MGDVMGIITEYNPDLALRNISEFKKGKRKKEECIPENLKVGKIYFFLKSGQRHYWLYGEIPLLETKGKGKLSRPKASIIILEATHFLEKGKIYTKGKYKVIEVFKDN</sequence>
<organism evidence="1 2">
    <name type="scientific">Candidatus Shapirobacteria bacterium CG09_land_8_20_14_0_10_39_12</name>
    <dbReference type="NCBI Taxonomy" id="1974885"/>
    <lineage>
        <taxon>Bacteria</taxon>
        <taxon>Candidatus Shapironibacteriota</taxon>
    </lineage>
</organism>
<name>A0A2H0WSK7_9BACT</name>
<accession>A0A2H0WSK7</accession>